<dbReference type="InterPro" id="IPR007372">
    <property type="entry name" value="Lipid/polyisoprenoid-bd_YceI"/>
</dbReference>
<evidence type="ECO:0000313" key="7">
    <source>
        <dbReference type="Proteomes" id="UP000663854"/>
    </source>
</evidence>
<proteinExistence type="inferred from homology"/>
<dbReference type="InterPro" id="IPR036291">
    <property type="entry name" value="NAD(P)-bd_dom_sf"/>
</dbReference>
<evidence type="ECO:0000256" key="3">
    <source>
        <dbReference type="RuleBase" id="RU000363"/>
    </source>
</evidence>
<dbReference type="CDD" id="cd05374">
    <property type="entry name" value="17beta-HSD-like_SDR_c"/>
    <property type="match status" value="1"/>
</dbReference>
<dbReference type="InterPro" id="IPR002347">
    <property type="entry name" value="SDR_fam"/>
</dbReference>
<dbReference type="Gene3D" id="3.40.50.720">
    <property type="entry name" value="NAD(P)-binding Rossmann-like Domain"/>
    <property type="match status" value="1"/>
</dbReference>
<dbReference type="Pfam" id="PF00106">
    <property type="entry name" value="adh_short"/>
    <property type="match status" value="1"/>
</dbReference>
<sequence length="452" mass="48094">MKKGFLFLATAAVTIGLYSFIPATKKAEPVTYTVTTSASKIDFVGSKKGGYHPGTIALKDGSVTVTDGKLSGGKFTIDMASVKLTDGSGGAEKHIKSDEVLAVEKFAEATFEITGVTYTDASNAEIAGTLTIKGTSVPLKFPAIIRNADDKRFFGQAFFTLNSKLLPIAQVAASDVQVWFITGCSTGFGRQLAREALKSGYSVAVTSRNTNDVKDIVEAYPDTAIAIKLDVTNEAEIKSATEEAIQRFGQIDVLVNNAGIGYFGAIEESEQAEIRRMFEINFFGLANMTNAVLPIMRKQRSGHVVNIASVGGLVGFPGVGFYNATKFAVDGFSESLSKETAHLGIKVTIINPSGFRTDWAGRSANNSKIVIDDYAPSAHANKNTIRGYSGNQPGDPELAAKAIVKAVESENPPLHLLLGVGALKGTLKKMEELKKDIDTWEAITIGADSPKA</sequence>
<dbReference type="SUPFAM" id="SSF101874">
    <property type="entry name" value="YceI-like"/>
    <property type="match status" value="1"/>
</dbReference>
<dbReference type="AlphaFoldDB" id="A0A813YA98"/>
<keyword evidence="2" id="KW-0560">Oxidoreductase</keyword>
<feature type="domain" description="Lipid/polyisoprenoid-binding YceI-like" evidence="5">
    <location>
        <begin position="31"/>
        <end position="185"/>
    </location>
</feature>
<dbReference type="InterPro" id="IPR051911">
    <property type="entry name" value="SDR_oxidoreductase"/>
</dbReference>
<evidence type="ECO:0000256" key="2">
    <source>
        <dbReference type="ARBA" id="ARBA00023002"/>
    </source>
</evidence>
<name>A0A813YA98_9BILA</name>
<dbReference type="PRINTS" id="PR00081">
    <property type="entry name" value="GDHRDH"/>
</dbReference>
<dbReference type="GO" id="GO:0016491">
    <property type="term" value="F:oxidoreductase activity"/>
    <property type="evidence" value="ECO:0007669"/>
    <property type="project" value="UniProtKB-KW"/>
</dbReference>
<feature type="signal peptide" evidence="4">
    <location>
        <begin position="1"/>
        <end position="16"/>
    </location>
</feature>
<keyword evidence="4" id="KW-0732">Signal</keyword>
<organism evidence="6 7">
    <name type="scientific">Rotaria sordida</name>
    <dbReference type="NCBI Taxonomy" id="392033"/>
    <lineage>
        <taxon>Eukaryota</taxon>
        <taxon>Metazoa</taxon>
        <taxon>Spiralia</taxon>
        <taxon>Gnathifera</taxon>
        <taxon>Rotifera</taxon>
        <taxon>Eurotatoria</taxon>
        <taxon>Bdelloidea</taxon>
        <taxon>Philodinida</taxon>
        <taxon>Philodinidae</taxon>
        <taxon>Rotaria</taxon>
    </lineage>
</organism>
<dbReference type="SMART" id="SM00867">
    <property type="entry name" value="YceI"/>
    <property type="match status" value="1"/>
</dbReference>
<evidence type="ECO:0000256" key="4">
    <source>
        <dbReference type="SAM" id="SignalP"/>
    </source>
</evidence>
<dbReference type="PANTHER" id="PTHR43976:SF16">
    <property type="entry name" value="SHORT-CHAIN DEHYDROGENASE_REDUCTASE FAMILY PROTEIN"/>
    <property type="match status" value="1"/>
</dbReference>
<reference evidence="6" key="1">
    <citation type="submission" date="2021-02" db="EMBL/GenBank/DDBJ databases">
        <authorList>
            <person name="Nowell W R."/>
        </authorList>
    </citation>
    <scope>NUCLEOTIDE SEQUENCE</scope>
</reference>
<feature type="chain" id="PRO_5032369650" description="Lipid/polyisoprenoid-binding YceI-like domain-containing protein" evidence="4">
    <location>
        <begin position="17"/>
        <end position="452"/>
    </location>
</feature>
<dbReference type="Gene3D" id="2.40.128.110">
    <property type="entry name" value="Lipid/polyisoprenoid-binding, YceI-like"/>
    <property type="match status" value="1"/>
</dbReference>
<evidence type="ECO:0000313" key="6">
    <source>
        <dbReference type="EMBL" id="CAF0881325.1"/>
    </source>
</evidence>
<dbReference type="NCBIfam" id="NF004824">
    <property type="entry name" value="PRK06180.1"/>
    <property type="match status" value="1"/>
</dbReference>
<dbReference type="InterPro" id="IPR036761">
    <property type="entry name" value="TTHA0802/YceI-like_sf"/>
</dbReference>
<dbReference type="InterPro" id="IPR020904">
    <property type="entry name" value="Sc_DH/Rdtase_CS"/>
</dbReference>
<accession>A0A813YA98</accession>
<dbReference type="PROSITE" id="PS00061">
    <property type="entry name" value="ADH_SHORT"/>
    <property type="match status" value="1"/>
</dbReference>
<evidence type="ECO:0000256" key="1">
    <source>
        <dbReference type="ARBA" id="ARBA00006484"/>
    </source>
</evidence>
<comment type="similarity">
    <text evidence="1 3">Belongs to the short-chain dehydrogenases/reductases (SDR) family.</text>
</comment>
<dbReference type="SUPFAM" id="SSF51735">
    <property type="entry name" value="NAD(P)-binding Rossmann-fold domains"/>
    <property type="match status" value="1"/>
</dbReference>
<dbReference type="EMBL" id="CAJNOH010000115">
    <property type="protein sequence ID" value="CAF0881325.1"/>
    <property type="molecule type" value="Genomic_DNA"/>
</dbReference>
<dbReference type="Pfam" id="PF04264">
    <property type="entry name" value="YceI"/>
    <property type="match status" value="1"/>
</dbReference>
<protein>
    <recommendedName>
        <fullName evidence="5">Lipid/polyisoprenoid-binding YceI-like domain-containing protein</fullName>
    </recommendedName>
</protein>
<evidence type="ECO:0000259" key="5">
    <source>
        <dbReference type="SMART" id="SM00867"/>
    </source>
</evidence>
<dbReference type="PANTHER" id="PTHR43976">
    <property type="entry name" value="SHORT CHAIN DEHYDROGENASE"/>
    <property type="match status" value="1"/>
</dbReference>
<dbReference type="Proteomes" id="UP000663854">
    <property type="component" value="Unassembled WGS sequence"/>
</dbReference>
<dbReference type="PRINTS" id="PR00080">
    <property type="entry name" value="SDRFAMILY"/>
</dbReference>
<comment type="caution">
    <text evidence="6">The sequence shown here is derived from an EMBL/GenBank/DDBJ whole genome shotgun (WGS) entry which is preliminary data.</text>
</comment>
<dbReference type="NCBIfam" id="NF006114">
    <property type="entry name" value="PRK08263.1"/>
    <property type="match status" value="1"/>
</dbReference>
<gene>
    <name evidence="6" type="ORF">PYM288_LOCUS8553</name>
</gene>